<feature type="domain" description="TY-Chap N-terminal" evidence="1">
    <location>
        <begin position="13"/>
        <end position="111"/>
    </location>
</feature>
<evidence type="ECO:0000313" key="2">
    <source>
        <dbReference type="EMBL" id="MEA5403400.1"/>
    </source>
</evidence>
<dbReference type="EMBL" id="JAYGIL010000011">
    <property type="protein sequence ID" value="MEA5403400.1"/>
    <property type="molecule type" value="Genomic_DNA"/>
</dbReference>
<evidence type="ECO:0000313" key="3">
    <source>
        <dbReference type="Proteomes" id="UP001303899"/>
    </source>
</evidence>
<keyword evidence="3" id="KW-1185">Reference proteome</keyword>
<comment type="caution">
    <text evidence="2">The sequence shown here is derived from an EMBL/GenBank/DDBJ whole genome shotgun (WGS) entry which is preliminary data.</text>
</comment>
<dbReference type="Proteomes" id="UP001303899">
    <property type="component" value="Unassembled WGS sequence"/>
</dbReference>
<evidence type="ECO:0000259" key="1">
    <source>
        <dbReference type="Pfam" id="PF22552"/>
    </source>
</evidence>
<protein>
    <recommendedName>
        <fullName evidence="1">TY-Chap N-terminal domain-containing protein</fullName>
    </recommendedName>
</protein>
<dbReference type="InterPro" id="IPR054344">
    <property type="entry name" value="TY-Chap_N"/>
</dbReference>
<organism evidence="2 3">
    <name type="scientific">Arcicella gelida</name>
    <dbReference type="NCBI Taxonomy" id="2984195"/>
    <lineage>
        <taxon>Bacteria</taxon>
        <taxon>Pseudomonadati</taxon>
        <taxon>Bacteroidota</taxon>
        <taxon>Cytophagia</taxon>
        <taxon>Cytophagales</taxon>
        <taxon>Flectobacillaceae</taxon>
        <taxon>Arcicella</taxon>
    </lineage>
</organism>
<accession>A0ABU5S4N9</accession>
<sequence>MNIALIKTAINKILKEGGDSNYFVIDITKDYYIQAASSKGAEDVFCEAVSNQYLSKESKLTDEQLAKLKQIGWNTPTESNVNFFVERPANNKEAIEALANFISTTVSAVYSSKTLSKDSFQFHLE</sequence>
<dbReference type="RefSeq" id="WP_323328872.1">
    <property type="nucleotide sequence ID" value="NZ_JAYGIL010000011.1"/>
</dbReference>
<gene>
    <name evidence="2" type="ORF">VB776_10765</name>
</gene>
<proteinExistence type="predicted"/>
<name>A0ABU5S4N9_9BACT</name>
<dbReference type="Pfam" id="PF22552">
    <property type="entry name" value="TY-Chap3"/>
    <property type="match status" value="1"/>
</dbReference>
<reference evidence="2 3" key="1">
    <citation type="submission" date="2023-12" db="EMBL/GenBank/DDBJ databases">
        <title>Novel species of the genus Arcicella isolated from rivers.</title>
        <authorList>
            <person name="Lu H."/>
        </authorList>
    </citation>
    <scope>NUCLEOTIDE SEQUENCE [LARGE SCALE GENOMIC DNA]</scope>
    <source>
        <strain evidence="2 3">DC2W</strain>
    </source>
</reference>